<comment type="caution">
    <text evidence="2">The sequence shown here is derived from an EMBL/GenBank/DDBJ whole genome shotgun (WGS) entry which is preliminary data.</text>
</comment>
<keyword evidence="3" id="KW-1185">Reference proteome</keyword>
<dbReference type="EMBL" id="BLAX01000001">
    <property type="protein sequence ID" value="GET32386.1"/>
    <property type="molecule type" value="Genomic_DNA"/>
</dbReference>
<evidence type="ECO:0000313" key="3">
    <source>
        <dbReference type="Proteomes" id="UP000391834"/>
    </source>
</evidence>
<dbReference type="RefSeq" id="WP_027585849.1">
    <property type="nucleotide sequence ID" value="NZ_BLAX01000001.1"/>
</dbReference>
<dbReference type="Proteomes" id="UP000391834">
    <property type="component" value="Unassembled WGS sequence"/>
</dbReference>
<evidence type="ECO:0008006" key="4">
    <source>
        <dbReference type="Google" id="ProtNLM"/>
    </source>
</evidence>
<feature type="signal peptide" evidence="1">
    <location>
        <begin position="1"/>
        <end position="23"/>
    </location>
</feature>
<evidence type="ECO:0000256" key="1">
    <source>
        <dbReference type="SAM" id="SignalP"/>
    </source>
</evidence>
<sequence>MNDHQRRLTILLFLVFLSTVSHAQIRVVDGDDHSAISFAQLIAPDGRLVGTSNTEGKIDTVSVNCFVKNSDSLVVQHLSYENSAMTWKQMKLAGTILLAPREIALHEITVTNKKEKMVLVLKGFFRSYQLKDSIPEYFADGIVEYYIWNDGKRFKCQKDAYRLFRNQELLDAIQYHAVTVSEGSLTLPYIEPKTIVKQLNKNYSIDGNHGRTLILKEDSVAGSIRTDEARKQVQINIDWIAPAKVRERSLFGYQVRITHHDVTETYLAKSQSMASKANLESWRRYYQYFFKQKKETRFKNIQTISEFYVLESYYIPKSVMQEERPSSGWRIPLSHSYTTEYWEHLDERIPPLNPNIKRLLGATLMMYD</sequence>
<keyword evidence="1" id="KW-0732">Signal</keyword>
<gene>
    <name evidence="2" type="ORF">PbJCM13498_12490</name>
</gene>
<name>A0A5M4AXS0_9BACT</name>
<protein>
    <recommendedName>
        <fullName evidence="4">Carboxypeptidase-like regulatory domain-containing protein</fullName>
    </recommendedName>
</protein>
<accession>A0A5M4AXS0</accession>
<organism evidence="2 3">
    <name type="scientific">Prolixibacter bellariivorans</name>
    <dbReference type="NCBI Taxonomy" id="314319"/>
    <lineage>
        <taxon>Bacteria</taxon>
        <taxon>Pseudomonadati</taxon>
        <taxon>Bacteroidota</taxon>
        <taxon>Bacteroidia</taxon>
        <taxon>Marinilabiliales</taxon>
        <taxon>Prolixibacteraceae</taxon>
        <taxon>Prolixibacter</taxon>
    </lineage>
</organism>
<feature type="chain" id="PRO_5024273525" description="Carboxypeptidase-like regulatory domain-containing protein" evidence="1">
    <location>
        <begin position="24"/>
        <end position="368"/>
    </location>
</feature>
<dbReference type="AlphaFoldDB" id="A0A5M4AXS0"/>
<dbReference type="OrthoDB" id="1079026at2"/>
<evidence type="ECO:0000313" key="2">
    <source>
        <dbReference type="EMBL" id="GET32386.1"/>
    </source>
</evidence>
<reference evidence="2 3" key="1">
    <citation type="submission" date="2019-10" db="EMBL/GenBank/DDBJ databases">
        <title>Prolixibacter strains distinguished by the presence of nitrate reductase genes were adept at nitrate-dependent anaerobic corrosion of metallic iron and carbon steel.</title>
        <authorList>
            <person name="Iino T."/>
            <person name="Shono N."/>
            <person name="Ito K."/>
            <person name="Nakamura R."/>
            <person name="Sueoka K."/>
            <person name="Harayama S."/>
            <person name="Ohkuma M."/>
        </authorList>
    </citation>
    <scope>NUCLEOTIDE SEQUENCE [LARGE SCALE GENOMIC DNA]</scope>
    <source>
        <strain evidence="2 3">JCM 13498</strain>
    </source>
</reference>
<proteinExistence type="predicted"/>